<proteinExistence type="predicted"/>
<organism evidence="6 7">
    <name type="scientific">Cyprinus carpio</name>
    <name type="common">Common carp</name>
    <dbReference type="NCBI Taxonomy" id="7962"/>
    <lineage>
        <taxon>Eukaryota</taxon>
        <taxon>Metazoa</taxon>
        <taxon>Chordata</taxon>
        <taxon>Craniata</taxon>
        <taxon>Vertebrata</taxon>
        <taxon>Euteleostomi</taxon>
        <taxon>Actinopterygii</taxon>
        <taxon>Neopterygii</taxon>
        <taxon>Teleostei</taxon>
        <taxon>Ostariophysi</taxon>
        <taxon>Cypriniformes</taxon>
        <taxon>Cyprinidae</taxon>
        <taxon>Cyprininae</taxon>
        <taxon>Cyprinus</taxon>
    </lineage>
</organism>
<keyword evidence="2" id="KW-0732">Signal</keyword>
<dbReference type="Gene3D" id="3.80.10.10">
    <property type="entry name" value="Ribonuclease Inhibitor"/>
    <property type="match status" value="2"/>
</dbReference>
<dbReference type="Ensembl" id="ENSCCRT00020063615.1">
    <property type="protein sequence ID" value="ENSCCRP00020057710.1"/>
    <property type="gene ID" value="ENSCCRG00020027397.1"/>
</dbReference>
<name>A0A8C2FLK9_CYPCA</name>
<evidence type="ECO:0000259" key="5">
    <source>
        <dbReference type="SMART" id="SM00082"/>
    </source>
</evidence>
<keyword evidence="3" id="KW-0677">Repeat</keyword>
<reference evidence="6" key="1">
    <citation type="submission" date="2025-08" db="UniProtKB">
        <authorList>
            <consortium name="Ensembl"/>
        </authorList>
    </citation>
    <scope>IDENTIFICATION</scope>
</reference>
<evidence type="ECO:0000313" key="7">
    <source>
        <dbReference type="Proteomes" id="UP000694701"/>
    </source>
</evidence>
<keyword evidence="4" id="KW-0812">Transmembrane</keyword>
<dbReference type="InterPro" id="IPR001611">
    <property type="entry name" value="Leu-rich_rpt"/>
</dbReference>
<dbReference type="PANTHER" id="PTHR24364:SF16">
    <property type="entry name" value="TROPHOBLAST GLYCOPROTEIN-LIKE"/>
    <property type="match status" value="1"/>
</dbReference>
<dbReference type="GO" id="GO:0005886">
    <property type="term" value="C:plasma membrane"/>
    <property type="evidence" value="ECO:0007669"/>
    <property type="project" value="TreeGrafter"/>
</dbReference>
<keyword evidence="4" id="KW-1133">Transmembrane helix</keyword>
<evidence type="ECO:0000313" key="6">
    <source>
        <dbReference type="Ensembl" id="ENSCCRP00020057710.1"/>
    </source>
</evidence>
<dbReference type="InterPro" id="IPR003591">
    <property type="entry name" value="Leu-rich_rpt_typical-subtyp"/>
</dbReference>
<dbReference type="Pfam" id="PF00560">
    <property type="entry name" value="LRR_1"/>
    <property type="match status" value="1"/>
</dbReference>
<dbReference type="AlphaFoldDB" id="A0A8C2FLK9"/>
<evidence type="ECO:0000256" key="2">
    <source>
        <dbReference type="ARBA" id="ARBA00022729"/>
    </source>
</evidence>
<dbReference type="PANTHER" id="PTHR24364">
    <property type="entry name" value="LP06937P"/>
    <property type="match status" value="1"/>
</dbReference>
<evidence type="ECO:0000256" key="3">
    <source>
        <dbReference type="ARBA" id="ARBA00022737"/>
    </source>
</evidence>
<dbReference type="Pfam" id="PF13855">
    <property type="entry name" value="LRR_8"/>
    <property type="match status" value="1"/>
</dbReference>
<keyword evidence="4" id="KW-0472">Membrane</keyword>
<dbReference type="SUPFAM" id="SSF52058">
    <property type="entry name" value="L domain-like"/>
    <property type="match status" value="1"/>
</dbReference>
<feature type="domain" description="LRRCT" evidence="5">
    <location>
        <begin position="236"/>
        <end position="288"/>
    </location>
</feature>
<dbReference type="Proteomes" id="UP000694701">
    <property type="component" value="Unplaced"/>
</dbReference>
<evidence type="ECO:0000256" key="4">
    <source>
        <dbReference type="SAM" id="Phobius"/>
    </source>
</evidence>
<dbReference type="InterPro" id="IPR032675">
    <property type="entry name" value="LRR_dom_sf"/>
</dbReference>
<dbReference type="SMART" id="SM00082">
    <property type="entry name" value="LRRCT"/>
    <property type="match status" value="1"/>
</dbReference>
<keyword evidence="1" id="KW-0433">Leucine-rich repeat</keyword>
<dbReference type="InterPro" id="IPR000483">
    <property type="entry name" value="Cys-rich_flank_reg_C"/>
</dbReference>
<sequence>MNSFAGSRLYSPTDHHVHAGLMCLFVLSAEAHKCHDTYMRYDGLVSCEEIMLPLEVPRSTQKLTLYRYNISVLTERAFSANGTDMDLRALSLQDNNIQVIKSCAFCGLPRLVSLDLSHNRLRVVSPGAFYGLERLRHLNLSNNLMTSGAGQLPLALSTDSLCNLQRLDLSGNCFKVPSFFSSALTKSLRDIIPLSGFGNLNLTTLILTNNSIATLDKHNLAKLIEFEEIHIYLSHNPFDCKCDKVKEFYDWLKNSSQCADVTSLKCAQPEKKKNTLVKDLEKRDMECQNLDARSYVLLGIVLALIGVVFLMVLYLNRRGIKRWLNNIREACRDQMEVYHYRYEQDSDPRLSNVALSPGITDLTASNRR</sequence>
<feature type="transmembrane region" description="Helical" evidence="4">
    <location>
        <begin position="295"/>
        <end position="315"/>
    </location>
</feature>
<dbReference type="SMART" id="SM00369">
    <property type="entry name" value="LRR_TYP"/>
    <property type="match status" value="4"/>
</dbReference>
<dbReference type="InterPro" id="IPR052286">
    <property type="entry name" value="Wnt_signaling_inhibitor"/>
</dbReference>
<evidence type="ECO:0000256" key="1">
    <source>
        <dbReference type="ARBA" id="ARBA00022614"/>
    </source>
</evidence>
<dbReference type="GO" id="GO:0090090">
    <property type="term" value="P:negative regulation of canonical Wnt signaling pathway"/>
    <property type="evidence" value="ECO:0007669"/>
    <property type="project" value="TreeGrafter"/>
</dbReference>
<protein>
    <recommendedName>
        <fullName evidence="5">LRRCT domain-containing protein</fullName>
    </recommendedName>
</protein>
<accession>A0A8C2FLK9</accession>